<feature type="compositionally biased region" description="Basic and acidic residues" evidence="1">
    <location>
        <begin position="211"/>
        <end position="221"/>
    </location>
</feature>
<evidence type="ECO:0000313" key="2">
    <source>
        <dbReference type="EMBL" id="KIY62403.1"/>
    </source>
</evidence>
<dbReference type="EMBL" id="KN880788">
    <property type="protein sequence ID" value="KIY62403.1"/>
    <property type="molecule type" value="Genomic_DNA"/>
</dbReference>
<dbReference type="OrthoDB" id="2554033at2759"/>
<feature type="compositionally biased region" description="Polar residues" evidence="1">
    <location>
        <begin position="65"/>
        <end position="75"/>
    </location>
</feature>
<feature type="compositionally biased region" description="Polar residues" evidence="1">
    <location>
        <begin position="45"/>
        <end position="58"/>
    </location>
</feature>
<gene>
    <name evidence="2" type="ORF">CYLTODRAFT_178039</name>
</gene>
<feature type="compositionally biased region" description="Low complexity" evidence="1">
    <location>
        <begin position="166"/>
        <end position="176"/>
    </location>
</feature>
<protein>
    <submittedName>
        <fullName evidence="2">Uncharacterized protein</fullName>
    </submittedName>
</protein>
<keyword evidence="3" id="KW-1185">Reference proteome</keyword>
<feature type="region of interest" description="Disordered" evidence="1">
    <location>
        <begin position="1"/>
        <end position="75"/>
    </location>
</feature>
<feature type="region of interest" description="Disordered" evidence="1">
    <location>
        <begin position="108"/>
        <end position="221"/>
    </location>
</feature>
<feature type="compositionally biased region" description="Polar residues" evidence="1">
    <location>
        <begin position="1"/>
        <end position="23"/>
    </location>
</feature>
<accession>A0A0D7AVI9</accession>
<proteinExistence type="predicted"/>
<dbReference type="AlphaFoldDB" id="A0A0D7AVI9"/>
<feature type="compositionally biased region" description="Low complexity" evidence="1">
    <location>
        <begin position="24"/>
        <end position="44"/>
    </location>
</feature>
<name>A0A0D7AVI9_9AGAR</name>
<sequence>MSSNSNNREMTTAPASQPIPINTTRVGRGRSFSVSSASSGSTSSPEIQTPVSSASNSVRIGPHSPGTSPIFNYFFNQQTPTKTASQASYPFKKMGPPPVFEEKETTFAAHHHARRASASFAGRYVGQPQASTSPEANYDGGAGLLRRLSIGNPFAGRPRSPPDAPPNSAVSPASPSQMPDFDRRARSKNRRQTISSDLGNRRRAPSPMGERILKGHFDGFN</sequence>
<reference evidence="2 3" key="1">
    <citation type="journal article" date="2015" name="Fungal Genet. Biol.">
        <title>Evolution of novel wood decay mechanisms in Agaricales revealed by the genome sequences of Fistulina hepatica and Cylindrobasidium torrendii.</title>
        <authorList>
            <person name="Floudas D."/>
            <person name="Held B.W."/>
            <person name="Riley R."/>
            <person name="Nagy L.G."/>
            <person name="Koehler G."/>
            <person name="Ransdell A.S."/>
            <person name="Younus H."/>
            <person name="Chow J."/>
            <person name="Chiniquy J."/>
            <person name="Lipzen A."/>
            <person name="Tritt A."/>
            <person name="Sun H."/>
            <person name="Haridas S."/>
            <person name="LaButti K."/>
            <person name="Ohm R.A."/>
            <person name="Kues U."/>
            <person name="Blanchette R.A."/>
            <person name="Grigoriev I.V."/>
            <person name="Minto R.E."/>
            <person name="Hibbett D.S."/>
        </authorList>
    </citation>
    <scope>NUCLEOTIDE SEQUENCE [LARGE SCALE GENOMIC DNA]</scope>
    <source>
        <strain evidence="2 3">FP15055 ss-10</strain>
    </source>
</reference>
<evidence type="ECO:0000313" key="3">
    <source>
        <dbReference type="Proteomes" id="UP000054007"/>
    </source>
</evidence>
<organism evidence="2 3">
    <name type="scientific">Cylindrobasidium torrendii FP15055 ss-10</name>
    <dbReference type="NCBI Taxonomy" id="1314674"/>
    <lineage>
        <taxon>Eukaryota</taxon>
        <taxon>Fungi</taxon>
        <taxon>Dikarya</taxon>
        <taxon>Basidiomycota</taxon>
        <taxon>Agaricomycotina</taxon>
        <taxon>Agaricomycetes</taxon>
        <taxon>Agaricomycetidae</taxon>
        <taxon>Agaricales</taxon>
        <taxon>Marasmiineae</taxon>
        <taxon>Physalacriaceae</taxon>
        <taxon>Cylindrobasidium</taxon>
    </lineage>
</organism>
<evidence type="ECO:0000256" key="1">
    <source>
        <dbReference type="SAM" id="MobiDB-lite"/>
    </source>
</evidence>
<dbReference type="Proteomes" id="UP000054007">
    <property type="component" value="Unassembled WGS sequence"/>
</dbReference>